<dbReference type="GO" id="GO:0016410">
    <property type="term" value="F:N-acyltransferase activity"/>
    <property type="evidence" value="ECO:0007669"/>
    <property type="project" value="TreeGrafter"/>
</dbReference>
<evidence type="ECO:0000256" key="3">
    <source>
        <dbReference type="ARBA" id="ARBA00022801"/>
    </source>
</evidence>
<reference evidence="6 7" key="1">
    <citation type="journal article" date="2018" name="Nat. Ecol. Evol.">
        <title>Shark genomes provide insights into elasmobranch evolution and the origin of vertebrates.</title>
        <authorList>
            <person name="Hara Y"/>
            <person name="Yamaguchi K"/>
            <person name="Onimaru K"/>
            <person name="Kadota M"/>
            <person name="Koyanagi M"/>
            <person name="Keeley SD"/>
            <person name="Tatsumi K"/>
            <person name="Tanaka K"/>
            <person name="Motone F"/>
            <person name="Kageyama Y"/>
            <person name="Nozu R"/>
            <person name="Adachi N"/>
            <person name="Nishimura O"/>
            <person name="Nakagawa R"/>
            <person name="Tanegashima C"/>
            <person name="Kiyatake I"/>
            <person name="Matsumoto R"/>
            <person name="Murakumo K"/>
            <person name="Nishida K"/>
            <person name="Terakita A"/>
            <person name="Kuratani S"/>
            <person name="Sato K"/>
            <person name="Hyodo S Kuraku.S."/>
        </authorList>
    </citation>
    <scope>NUCLEOTIDE SEQUENCE [LARGE SCALE GENOMIC DNA]</scope>
</reference>
<dbReference type="OrthoDB" id="421951at2759"/>
<dbReference type="PANTHER" id="PTHR13943">
    <property type="entry name" value="HRAS-LIKE SUPPRESSOR - RELATED"/>
    <property type="match status" value="1"/>
</dbReference>
<proteinExistence type="inferred from homology"/>
<organism evidence="6 7">
    <name type="scientific">Chiloscyllium punctatum</name>
    <name type="common">Brownbanded bambooshark</name>
    <name type="synonym">Hemiscyllium punctatum</name>
    <dbReference type="NCBI Taxonomy" id="137246"/>
    <lineage>
        <taxon>Eukaryota</taxon>
        <taxon>Metazoa</taxon>
        <taxon>Chordata</taxon>
        <taxon>Craniata</taxon>
        <taxon>Vertebrata</taxon>
        <taxon>Chondrichthyes</taxon>
        <taxon>Elasmobranchii</taxon>
        <taxon>Galeomorphii</taxon>
        <taxon>Galeoidea</taxon>
        <taxon>Orectolobiformes</taxon>
        <taxon>Hemiscylliidae</taxon>
        <taxon>Chiloscyllium</taxon>
    </lineage>
</organism>
<keyword evidence="2" id="KW-0808">Transferase</keyword>
<dbReference type="Pfam" id="PF04970">
    <property type="entry name" value="LRAT"/>
    <property type="match status" value="1"/>
</dbReference>
<dbReference type="OMA" id="PCENREH"/>
<dbReference type="InterPro" id="IPR051496">
    <property type="entry name" value="H-rev107_PLA/AT"/>
</dbReference>
<accession>A0A401TRJ3</accession>
<dbReference type="Proteomes" id="UP000287033">
    <property type="component" value="Unassembled WGS sequence"/>
</dbReference>
<protein>
    <recommendedName>
        <fullName evidence="5">LRAT domain-containing protein</fullName>
    </recommendedName>
</protein>
<comment type="similarity">
    <text evidence="1">Belongs to the H-rev107 family.</text>
</comment>
<dbReference type="Gene3D" id="3.90.1720.10">
    <property type="entry name" value="endopeptidase domain like (from Nostoc punctiforme)"/>
    <property type="match status" value="1"/>
</dbReference>
<dbReference type="EMBL" id="BEZZ01152871">
    <property type="protein sequence ID" value="GCC45233.1"/>
    <property type="molecule type" value="Genomic_DNA"/>
</dbReference>
<keyword evidence="4" id="KW-0443">Lipid metabolism</keyword>
<dbReference type="AlphaFoldDB" id="A0A401TRJ3"/>
<dbReference type="GO" id="GO:0070292">
    <property type="term" value="P:N-acylphosphatidylethanolamine metabolic process"/>
    <property type="evidence" value="ECO:0007669"/>
    <property type="project" value="TreeGrafter"/>
</dbReference>
<gene>
    <name evidence="6" type="ORF">chiPu_0029285</name>
</gene>
<evidence type="ECO:0000256" key="1">
    <source>
        <dbReference type="ARBA" id="ARBA00007824"/>
    </source>
</evidence>
<evidence type="ECO:0000256" key="4">
    <source>
        <dbReference type="ARBA" id="ARBA00023098"/>
    </source>
</evidence>
<sequence>MSVFTEKACIRKDPLGQVVGRDRYQVNNIFDGKMAVRPTQEILKEAESRVGEEVDYSVTSANCEHFVTDLRYGVAHSGQVSLSAFA</sequence>
<evidence type="ECO:0000313" key="7">
    <source>
        <dbReference type="Proteomes" id="UP000287033"/>
    </source>
</evidence>
<evidence type="ECO:0000313" key="6">
    <source>
        <dbReference type="EMBL" id="GCC45233.1"/>
    </source>
</evidence>
<comment type="caution">
    <text evidence="6">The sequence shown here is derived from an EMBL/GenBank/DDBJ whole genome shotgun (WGS) entry which is preliminary data.</text>
</comment>
<dbReference type="PROSITE" id="PS51934">
    <property type="entry name" value="LRAT"/>
    <property type="match status" value="1"/>
</dbReference>
<evidence type="ECO:0000259" key="5">
    <source>
        <dbReference type="PROSITE" id="PS51934"/>
    </source>
</evidence>
<dbReference type="InterPro" id="IPR007053">
    <property type="entry name" value="LRAT_dom"/>
</dbReference>
<feature type="domain" description="LRAT" evidence="5">
    <location>
        <begin position="1"/>
        <end position="79"/>
    </location>
</feature>
<dbReference type="GO" id="GO:0004623">
    <property type="term" value="F:phospholipase A2 activity"/>
    <property type="evidence" value="ECO:0007669"/>
    <property type="project" value="TreeGrafter"/>
</dbReference>
<name>A0A401TRJ3_CHIPU</name>
<keyword evidence="3" id="KW-0378">Hydrolase</keyword>
<dbReference type="PANTHER" id="PTHR13943:SF31">
    <property type="entry name" value="PHOSPHOLIPASE A AND ACYLTRANSFERASE 3"/>
    <property type="match status" value="1"/>
</dbReference>
<keyword evidence="7" id="KW-1185">Reference proteome</keyword>
<dbReference type="GO" id="GO:0005737">
    <property type="term" value="C:cytoplasm"/>
    <property type="evidence" value="ECO:0007669"/>
    <property type="project" value="TreeGrafter"/>
</dbReference>
<dbReference type="GO" id="GO:0008970">
    <property type="term" value="F:phospholipase A1 activity"/>
    <property type="evidence" value="ECO:0007669"/>
    <property type="project" value="TreeGrafter"/>
</dbReference>
<evidence type="ECO:0000256" key="2">
    <source>
        <dbReference type="ARBA" id="ARBA00022679"/>
    </source>
</evidence>